<evidence type="ECO:0000256" key="1">
    <source>
        <dbReference type="SAM" id="MobiDB-lite"/>
    </source>
</evidence>
<name>A0AAT9FQB1_9BACT</name>
<dbReference type="EMBL" id="AP026866">
    <property type="protein sequence ID" value="BDS08120.1"/>
    <property type="molecule type" value="Genomic_DNA"/>
</dbReference>
<feature type="region of interest" description="Disordered" evidence="1">
    <location>
        <begin position="1"/>
        <end position="45"/>
    </location>
</feature>
<sequence length="182" mass="20376">MMTLAVGSGGIPKMCSDPAPPAEQQCKEVSSETDTKGKRLSDGTALPGPWQLMEHSIDHYLAASPDRPIIVAYGATWTLSSKQQWHKLFSEKVTNELHRWGGLCLIRDLSENPESVKTELAKFDRTALPLTVIYDPHRKEWFPMPTVFTEDQLVKALSSRQHNQEEQSNAGKPTTRSETKSE</sequence>
<protein>
    <recommendedName>
        <fullName evidence="3">Thioredoxin domain-containing protein</fullName>
    </recommendedName>
</protein>
<reference evidence="2" key="1">
    <citation type="submission" date="2024-07" db="EMBL/GenBank/DDBJ databases">
        <title>Complete genome sequence of Verrucomicrobiaceae bacterium NT6N.</title>
        <authorList>
            <person name="Huang C."/>
            <person name="Takami H."/>
            <person name="Hamasaki K."/>
        </authorList>
    </citation>
    <scope>NUCLEOTIDE SEQUENCE</scope>
    <source>
        <strain evidence="2">NT6N</strain>
    </source>
</reference>
<gene>
    <name evidence="2" type="ORF">NT6N_31600</name>
</gene>
<dbReference type="KEGG" id="osu:NT6N_31600"/>
<feature type="compositionally biased region" description="Polar residues" evidence="1">
    <location>
        <begin position="158"/>
        <end position="174"/>
    </location>
</feature>
<evidence type="ECO:0008006" key="3">
    <source>
        <dbReference type="Google" id="ProtNLM"/>
    </source>
</evidence>
<dbReference type="SUPFAM" id="SSF52833">
    <property type="entry name" value="Thioredoxin-like"/>
    <property type="match status" value="1"/>
</dbReference>
<feature type="region of interest" description="Disordered" evidence="1">
    <location>
        <begin position="155"/>
        <end position="182"/>
    </location>
</feature>
<dbReference type="InterPro" id="IPR036249">
    <property type="entry name" value="Thioredoxin-like_sf"/>
</dbReference>
<accession>A0AAT9FQB1</accession>
<organism evidence="2">
    <name type="scientific">Oceaniferula spumae</name>
    <dbReference type="NCBI Taxonomy" id="2979115"/>
    <lineage>
        <taxon>Bacteria</taxon>
        <taxon>Pseudomonadati</taxon>
        <taxon>Verrucomicrobiota</taxon>
        <taxon>Verrucomicrobiia</taxon>
        <taxon>Verrucomicrobiales</taxon>
        <taxon>Verrucomicrobiaceae</taxon>
        <taxon>Oceaniferula</taxon>
    </lineage>
</organism>
<dbReference type="AlphaFoldDB" id="A0AAT9FQB1"/>
<feature type="compositionally biased region" description="Basic and acidic residues" evidence="1">
    <location>
        <begin position="25"/>
        <end position="41"/>
    </location>
</feature>
<proteinExistence type="predicted"/>
<dbReference type="Gene3D" id="3.40.30.10">
    <property type="entry name" value="Glutaredoxin"/>
    <property type="match status" value="1"/>
</dbReference>
<evidence type="ECO:0000313" key="2">
    <source>
        <dbReference type="EMBL" id="BDS08120.1"/>
    </source>
</evidence>